<dbReference type="Pfam" id="PF13649">
    <property type="entry name" value="Methyltransf_25"/>
    <property type="match status" value="1"/>
</dbReference>
<feature type="domain" description="Methyltransferase" evidence="2">
    <location>
        <begin position="86"/>
        <end position="175"/>
    </location>
</feature>
<evidence type="ECO:0000256" key="1">
    <source>
        <dbReference type="SAM" id="MobiDB-lite"/>
    </source>
</evidence>
<evidence type="ECO:0000313" key="3">
    <source>
        <dbReference type="EMBL" id="KAF7720661.1"/>
    </source>
</evidence>
<dbReference type="InterPro" id="IPR029063">
    <property type="entry name" value="SAM-dependent_MTases_sf"/>
</dbReference>
<feature type="compositionally biased region" description="Basic and acidic residues" evidence="1">
    <location>
        <begin position="17"/>
        <end position="27"/>
    </location>
</feature>
<reference evidence="3" key="1">
    <citation type="submission" date="2020-01" db="EMBL/GenBank/DDBJ databases">
        <title>Genome Sequencing of Three Apophysomyces-Like Fungal Strains Confirms a Novel Fungal Genus in the Mucoromycota with divergent Burkholderia-like Endosymbiotic Bacteria.</title>
        <authorList>
            <person name="Stajich J.E."/>
            <person name="Macias A.M."/>
            <person name="Carter-House D."/>
            <person name="Lovett B."/>
            <person name="Kasson L.R."/>
            <person name="Berry K."/>
            <person name="Grigoriev I."/>
            <person name="Chang Y."/>
            <person name="Spatafora J."/>
            <person name="Kasson M.T."/>
        </authorList>
    </citation>
    <scope>NUCLEOTIDE SEQUENCE</scope>
    <source>
        <strain evidence="3">NRRL A-21654</strain>
    </source>
</reference>
<dbReference type="Gene3D" id="3.40.50.150">
    <property type="entry name" value="Vaccinia Virus protein VP39"/>
    <property type="match status" value="1"/>
</dbReference>
<proteinExistence type="predicted"/>
<keyword evidence="4" id="KW-1185">Reference proteome</keyword>
<gene>
    <name evidence="3" type="ORF">EC973_006666</name>
</gene>
<dbReference type="OrthoDB" id="2013972at2759"/>
<dbReference type="SUPFAM" id="SSF53335">
    <property type="entry name" value="S-adenosyl-L-methionine-dependent methyltransferases"/>
    <property type="match status" value="1"/>
</dbReference>
<dbReference type="EMBL" id="JABAYA010000433">
    <property type="protein sequence ID" value="KAF7720661.1"/>
    <property type="molecule type" value="Genomic_DNA"/>
</dbReference>
<comment type="caution">
    <text evidence="3">The sequence shown here is derived from an EMBL/GenBank/DDBJ whole genome shotgun (WGS) entry which is preliminary data.</text>
</comment>
<dbReference type="InterPro" id="IPR041698">
    <property type="entry name" value="Methyltransf_25"/>
</dbReference>
<protein>
    <recommendedName>
        <fullName evidence="2">Methyltransferase domain-containing protein</fullName>
    </recommendedName>
</protein>
<dbReference type="PANTHER" id="PTHR43591">
    <property type="entry name" value="METHYLTRANSFERASE"/>
    <property type="match status" value="1"/>
</dbReference>
<accession>A0A8H7EKP7</accession>
<feature type="compositionally biased region" description="Polar residues" evidence="1">
    <location>
        <begin position="1"/>
        <end position="14"/>
    </location>
</feature>
<feature type="region of interest" description="Disordered" evidence="1">
    <location>
        <begin position="1"/>
        <end position="27"/>
    </location>
</feature>
<dbReference type="CDD" id="cd02440">
    <property type="entry name" value="AdoMet_MTases"/>
    <property type="match status" value="1"/>
</dbReference>
<name>A0A8H7EKP7_9FUNG</name>
<dbReference type="Proteomes" id="UP000605846">
    <property type="component" value="Unassembled WGS sequence"/>
</dbReference>
<dbReference type="AlphaFoldDB" id="A0A8H7EKP7"/>
<evidence type="ECO:0000313" key="4">
    <source>
        <dbReference type="Proteomes" id="UP000605846"/>
    </source>
</evidence>
<evidence type="ECO:0000259" key="2">
    <source>
        <dbReference type="Pfam" id="PF13649"/>
    </source>
</evidence>
<sequence>MFVRSATKSSTGNKVKSKPEEAPEPKFPIREYDYIEGRNYRQPNPNKNELLPCDDEEIERLEINHLCHKITFLDLEEQFKKGIRALDVGCGPGWWMREMAESYPSSHFTGVDNMIYPISNPPINCHFRIADASKGLPFPDNTFDYVSQRDRLWRLTRLEWDTVINEMIRVTKPGGWLEFSKLTLLSSNFVLSPKFKYSGIKWRSIAPQLPRMLSATDKVTELQHSYRSIPIGWLGKAGDIMLECTERMFDSMKPRLCEDWSMGLAKYDKVVQAAAKECRDFKSWTNVHYVYCRKKLEGEETE</sequence>
<organism evidence="3 4">
    <name type="scientific">Apophysomyces ossiformis</name>
    <dbReference type="NCBI Taxonomy" id="679940"/>
    <lineage>
        <taxon>Eukaryota</taxon>
        <taxon>Fungi</taxon>
        <taxon>Fungi incertae sedis</taxon>
        <taxon>Mucoromycota</taxon>
        <taxon>Mucoromycotina</taxon>
        <taxon>Mucoromycetes</taxon>
        <taxon>Mucorales</taxon>
        <taxon>Mucorineae</taxon>
        <taxon>Mucoraceae</taxon>
        <taxon>Apophysomyces</taxon>
    </lineage>
</organism>